<reference evidence="7 8" key="1">
    <citation type="submission" date="2018-08" db="EMBL/GenBank/DDBJ databases">
        <title>Recombination of ecologically and evolutionarily significant loci maintains genetic cohesion in the Pseudomonas syringae species complex.</title>
        <authorList>
            <person name="Dillon M."/>
            <person name="Thakur S."/>
            <person name="Almeida R.N.D."/>
            <person name="Weir B.S."/>
            <person name="Guttman D.S."/>
        </authorList>
    </citation>
    <scope>NUCLEOTIDE SEQUENCE [LARGE SCALE GENOMIC DNA]</scope>
    <source>
        <strain evidence="7 8">1089_5</strain>
    </source>
</reference>
<dbReference type="InterPro" id="IPR036188">
    <property type="entry name" value="FAD/NAD-bd_sf"/>
</dbReference>
<dbReference type="PANTHER" id="PTHR43557">
    <property type="entry name" value="APOPTOSIS-INDUCING FACTOR 1"/>
    <property type="match status" value="1"/>
</dbReference>
<evidence type="ECO:0000256" key="4">
    <source>
        <dbReference type="ARBA" id="ARBA00023002"/>
    </source>
</evidence>
<dbReference type="RefSeq" id="WP_074844533.1">
    <property type="nucleotide sequence ID" value="NZ_RBPB01000314.1"/>
</dbReference>
<name>A0A3M3N8U5_9PSED</name>
<dbReference type="GO" id="GO:0005737">
    <property type="term" value="C:cytoplasm"/>
    <property type="evidence" value="ECO:0007669"/>
    <property type="project" value="TreeGrafter"/>
</dbReference>
<accession>A0A3M3N8U5</accession>
<proteinExistence type="predicted"/>
<comment type="cofactor">
    <cofactor evidence="1">
        <name>FAD</name>
        <dbReference type="ChEBI" id="CHEBI:57692"/>
    </cofactor>
</comment>
<dbReference type="Gene3D" id="3.30.390.30">
    <property type="match status" value="1"/>
</dbReference>
<dbReference type="InterPro" id="IPR023753">
    <property type="entry name" value="FAD/NAD-binding_dom"/>
</dbReference>
<feature type="domain" description="FAD/NAD(P)-binding" evidence="5">
    <location>
        <begin position="5"/>
        <end position="302"/>
    </location>
</feature>
<dbReference type="AlphaFoldDB" id="A0A3M3N8U5"/>
<evidence type="ECO:0000313" key="7">
    <source>
        <dbReference type="EMBL" id="RMO02724.1"/>
    </source>
</evidence>
<gene>
    <name evidence="7" type="ORF">ALQ49_02412</name>
</gene>
<dbReference type="InterPro" id="IPR050446">
    <property type="entry name" value="FAD-oxidoreductase/Apoptosis"/>
</dbReference>
<keyword evidence="4" id="KW-0560">Oxidoreductase</keyword>
<protein>
    <submittedName>
        <fullName evidence="7">Ferredoxin--protein reductase</fullName>
    </submittedName>
</protein>
<dbReference type="InterPro" id="IPR028202">
    <property type="entry name" value="Reductase_C"/>
</dbReference>
<organism evidence="7 8">
    <name type="scientific">Pseudomonas syringae pv. apii</name>
    <dbReference type="NCBI Taxonomy" id="81036"/>
    <lineage>
        <taxon>Bacteria</taxon>
        <taxon>Pseudomonadati</taxon>
        <taxon>Pseudomonadota</taxon>
        <taxon>Gammaproteobacteria</taxon>
        <taxon>Pseudomonadales</taxon>
        <taxon>Pseudomonadaceae</taxon>
        <taxon>Pseudomonas</taxon>
    </lineage>
</organism>
<evidence type="ECO:0000256" key="3">
    <source>
        <dbReference type="ARBA" id="ARBA00022827"/>
    </source>
</evidence>
<evidence type="ECO:0000313" key="8">
    <source>
        <dbReference type="Proteomes" id="UP000278062"/>
    </source>
</evidence>
<dbReference type="SUPFAM" id="SSF51905">
    <property type="entry name" value="FAD/NAD(P)-binding domain"/>
    <property type="match status" value="1"/>
</dbReference>
<dbReference type="Gene3D" id="3.50.50.60">
    <property type="entry name" value="FAD/NAD(P)-binding domain"/>
    <property type="match status" value="2"/>
</dbReference>
<keyword evidence="3" id="KW-0274">FAD</keyword>
<dbReference type="SUPFAM" id="SSF55424">
    <property type="entry name" value="FAD/NAD-linked reductases, dimerisation (C-terminal) domain"/>
    <property type="match status" value="1"/>
</dbReference>
<dbReference type="GO" id="GO:0016651">
    <property type="term" value="F:oxidoreductase activity, acting on NAD(P)H"/>
    <property type="evidence" value="ECO:0007669"/>
    <property type="project" value="TreeGrafter"/>
</dbReference>
<dbReference type="PRINTS" id="PR00368">
    <property type="entry name" value="FADPNR"/>
</dbReference>
<evidence type="ECO:0000256" key="1">
    <source>
        <dbReference type="ARBA" id="ARBA00001974"/>
    </source>
</evidence>
<dbReference type="PRINTS" id="PR00411">
    <property type="entry name" value="PNDRDTASEI"/>
</dbReference>
<evidence type="ECO:0000256" key="2">
    <source>
        <dbReference type="ARBA" id="ARBA00022630"/>
    </source>
</evidence>
<keyword evidence="2" id="KW-0285">Flavoprotein</keyword>
<dbReference type="PANTHER" id="PTHR43557:SF2">
    <property type="entry name" value="RIESKE DOMAIN-CONTAINING PROTEIN-RELATED"/>
    <property type="match status" value="1"/>
</dbReference>
<dbReference type="Pfam" id="PF07992">
    <property type="entry name" value="Pyr_redox_2"/>
    <property type="match status" value="1"/>
</dbReference>
<feature type="domain" description="Reductase C-terminal" evidence="6">
    <location>
        <begin position="321"/>
        <end position="409"/>
    </location>
</feature>
<dbReference type="Pfam" id="PF14759">
    <property type="entry name" value="Reductase_C"/>
    <property type="match status" value="1"/>
</dbReference>
<evidence type="ECO:0000259" key="5">
    <source>
        <dbReference type="Pfam" id="PF07992"/>
    </source>
</evidence>
<evidence type="ECO:0000259" key="6">
    <source>
        <dbReference type="Pfam" id="PF14759"/>
    </source>
</evidence>
<dbReference type="Proteomes" id="UP000278062">
    <property type="component" value="Unassembled WGS sequence"/>
</dbReference>
<dbReference type="EMBL" id="RBPL01000011">
    <property type="protein sequence ID" value="RMO02724.1"/>
    <property type="molecule type" value="Genomic_DNA"/>
</dbReference>
<dbReference type="InterPro" id="IPR016156">
    <property type="entry name" value="FAD/NAD-linked_Rdtase_dimer_sf"/>
</dbReference>
<comment type="caution">
    <text evidence="7">The sequence shown here is derived from an EMBL/GenBank/DDBJ whole genome shotgun (WGS) entry which is preliminary data.</text>
</comment>
<sequence>MSVPRIVIVGAGEAGVSAAVTLRESGYAFPICIISDELHLPYERPPLSKDVLLSDDSEAFPLSASHSRFEELDIYYLPGVRVTSIDRANKQVVCGNEARINYDKLLLATGVKVRVPDIPGHEFLVTLRNYDDALRIKNCLRDKSSRLIVIGGGFIGLEVAASARQLGCEVTLLEAAPRILMRGVPQAIASVVMDKHLAAGVDIRVNTSIQRIERDEVEILVYLASGEVLRADCVVAGIGVLPNTELAEAAGLAVENGIATDSTLRTSDPDIYAVGDCCSFPHALYGNKRVRLESWRTAQEHGKHVARSILGDTAVFATTPWFWSDQYDLHIQVAGLISPMDSVIARDIGDDARMFFHLDDAGKLVGMAAVGTISKIAKDVRLGDMMIAAGAYPKPEMLADTTLSLKKILTASPAH</sequence>